<dbReference type="EMBL" id="JAAXKZ010000031">
    <property type="protein sequence ID" value="NMH92077.1"/>
    <property type="molecule type" value="Genomic_DNA"/>
</dbReference>
<reference evidence="2 3" key="1">
    <citation type="submission" date="2020-04" db="EMBL/GenBank/DDBJ databases">
        <authorList>
            <person name="Klaysubun C."/>
            <person name="Duangmal K."/>
            <person name="Lipun K."/>
        </authorList>
    </citation>
    <scope>NUCLEOTIDE SEQUENCE [LARGE SCALE GENOMIC DNA]</scope>
    <source>
        <strain evidence="2 3">DSM 45300</strain>
    </source>
</reference>
<feature type="region of interest" description="Disordered" evidence="1">
    <location>
        <begin position="199"/>
        <end position="240"/>
    </location>
</feature>
<name>A0A848DHE0_9PSEU</name>
<protein>
    <recommendedName>
        <fullName evidence="4">DUF4913 domain-containing protein</fullName>
    </recommendedName>
</protein>
<evidence type="ECO:0000256" key="1">
    <source>
        <dbReference type="SAM" id="MobiDB-lite"/>
    </source>
</evidence>
<sequence>MSTPEDPRPDRPAGAASDPGPRNPTPGREQTALAAEVRRIREKVDQTAELHTQLAATVSEQLAPELGALRQATVNELASLRGDLNEVLKTLNKEKNPPVDWFHLTAEQAEEQWSVLAQWVGEIFVPWYRITRDQLPDCWALHPNALVELSWLRSAHVQSYIPSSHPHIAAEWHVRWKAAALDNIRAAIPTDMCRPGEHLVSEQESRERVTQSNPPPAPPVPGEQPWNRPPASAPSGHNWDGVIRTARRQLAEPRHWWRFYEEAVREDLDWRRGRDQQAGGPQVPPATGDAVPPTPRP</sequence>
<evidence type="ECO:0008006" key="4">
    <source>
        <dbReference type="Google" id="ProtNLM"/>
    </source>
</evidence>
<evidence type="ECO:0000313" key="2">
    <source>
        <dbReference type="EMBL" id="NMH92077.1"/>
    </source>
</evidence>
<dbReference type="AlphaFoldDB" id="A0A848DHE0"/>
<evidence type="ECO:0000313" key="3">
    <source>
        <dbReference type="Proteomes" id="UP000586918"/>
    </source>
</evidence>
<comment type="caution">
    <text evidence="2">The sequence shown here is derived from an EMBL/GenBank/DDBJ whole genome shotgun (WGS) entry which is preliminary data.</text>
</comment>
<feature type="compositionally biased region" description="Pro residues" evidence="1">
    <location>
        <begin position="213"/>
        <end position="232"/>
    </location>
</feature>
<feature type="compositionally biased region" description="Basic and acidic residues" evidence="1">
    <location>
        <begin position="1"/>
        <end position="11"/>
    </location>
</feature>
<feature type="compositionally biased region" description="Basic and acidic residues" evidence="1">
    <location>
        <begin position="199"/>
        <end position="209"/>
    </location>
</feature>
<gene>
    <name evidence="2" type="ORF">HF519_10955</name>
</gene>
<feature type="region of interest" description="Disordered" evidence="1">
    <location>
        <begin position="270"/>
        <end position="297"/>
    </location>
</feature>
<organism evidence="2 3">
    <name type="scientific">Pseudonocardia bannensis</name>
    <dbReference type="NCBI Taxonomy" id="630973"/>
    <lineage>
        <taxon>Bacteria</taxon>
        <taxon>Bacillati</taxon>
        <taxon>Actinomycetota</taxon>
        <taxon>Actinomycetes</taxon>
        <taxon>Pseudonocardiales</taxon>
        <taxon>Pseudonocardiaceae</taxon>
        <taxon>Pseudonocardia</taxon>
    </lineage>
</organism>
<proteinExistence type="predicted"/>
<dbReference type="Proteomes" id="UP000586918">
    <property type="component" value="Unassembled WGS sequence"/>
</dbReference>
<feature type="region of interest" description="Disordered" evidence="1">
    <location>
        <begin position="1"/>
        <end position="30"/>
    </location>
</feature>
<keyword evidence="3" id="KW-1185">Reference proteome</keyword>
<accession>A0A848DHE0</accession>
<dbReference type="RefSeq" id="WP_169412784.1">
    <property type="nucleotide sequence ID" value="NZ_JAAXKZ010000031.1"/>
</dbReference>